<dbReference type="Pfam" id="PF14811">
    <property type="entry name" value="TPD"/>
    <property type="match status" value="1"/>
</dbReference>
<dbReference type="HOGENOM" id="CLU_076808_0_1_1"/>
<dbReference type="STRING" id="7757.ENSPMAP00000006646"/>
<proteinExistence type="predicted"/>
<evidence type="ECO:0000256" key="4">
    <source>
        <dbReference type="ARBA" id="ARBA00023242"/>
    </source>
</evidence>
<dbReference type="GO" id="GO:0005737">
    <property type="term" value="C:cytoplasm"/>
    <property type="evidence" value="ECO:0007669"/>
    <property type="project" value="UniProtKB-SubCell"/>
</dbReference>
<dbReference type="OMA" id="CYWNRFG"/>
<evidence type="ECO:0000256" key="5">
    <source>
        <dbReference type="ARBA" id="ARBA00023480"/>
    </source>
</evidence>
<dbReference type="GO" id="GO:0030218">
    <property type="term" value="P:erythrocyte differentiation"/>
    <property type="evidence" value="ECO:0007669"/>
    <property type="project" value="TreeGrafter"/>
</dbReference>
<dbReference type="Ensembl" id="ENSPMAT00000006676.1">
    <property type="protein sequence ID" value="ENSPMAP00000006646.1"/>
    <property type="gene ID" value="ENSPMAG00000006013.1"/>
</dbReference>
<dbReference type="GeneTree" id="ENSGT00390000018465"/>
<dbReference type="GO" id="GO:0005634">
    <property type="term" value="C:nucleus"/>
    <property type="evidence" value="ECO:0007669"/>
    <property type="project" value="UniProtKB-SubCell"/>
</dbReference>
<dbReference type="InterPro" id="IPR029404">
    <property type="entry name" value="CDIN1"/>
</dbReference>
<organism evidence="6">
    <name type="scientific">Petromyzon marinus</name>
    <name type="common">Sea lamprey</name>
    <dbReference type="NCBI Taxonomy" id="7757"/>
    <lineage>
        <taxon>Eukaryota</taxon>
        <taxon>Metazoa</taxon>
        <taxon>Chordata</taxon>
        <taxon>Craniata</taxon>
        <taxon>Vertebrata</taxon>
        <taxon>Cyclostomata</taxon>
        <taxon>Hyperoartia</taxon>
        <taxon>Petromyzontiformes</taxon>
        <taxon>Petromyzontidae</taxon>
        <taxon>Petromyzon</taxon>
    </lineage>
</organism>
<keyword evidence="3" id="KW-0963">Cytoplasm</keyword>
<comment type="subcellular location">
    <subcellularLocation>
        <location evidence="2">Cytoplasm</location>
    </subcellularLocation>
    <subcellularLocation>
        <location evidence="1">Nucleus</location>
    </subcellularLocation>
</comment>
<accession>S4RN60</accession>
<evidence type="ECO:0000256" key="2">
    <source>
        <dbReference type="ARBA" id="ARBA00004496"/>
    </source>
</evidence>
<protein>
    <recommendedName>
        <fullName evidence="5">CDAN1-interacting nuclease 1</fullName>
    </recommendedName>
</protein>
<evidence type="ECO:0000313" key="6">
    <source>
        <dbReference type="Ensembl" id="ENSPMAP00000006646.1"/>
    </source>
</evidence>
<dbReference type="PANTHER" id="PTHR31661">
    <property type="entry name" value="SIMILAR TO CDNA SEQUENCE BC052040"/>
    <property type="match status" value="1"/>
</dbReference>
<sequence length="281" mass="32503">KKMKLAEYKEIVSFVEPLRPVRRCIQALIEKFPSHAQATLLSIFSLEYQKRMKKSYARHHMPEVMEYYYQRYKSGVEKQPLAAVIVDLANEVDFSPALMARIILEMFIISTKGEAASKPTLNAMLKDPSQITDPVLSAQVYQCTLNDCCYGPLVDSIKHSIGYEHEILLREKLGERRLAFQDEEDLRTKGYDKTPDIILEVPISVDGQVIHWIESKASFGDETSHQTYLQDQFWSYWNRFGPGLVIYWYGFIAELDCHRDRGILLKDRFPDDIVMLEPAAV</sequence>
<keyword evidence="4" id="KW-0539">Nucleus</keyword>
<dbReference type="AlphaFoldDB" id="S4RN60"/>
<evidence type="ECO:0000256" key="3">
    <source>
        <dbReference type="ARBA" id="ARBA00022490"/>
    </source>
</evidence>
<dbReference type="PANTHER" id="PTHR31661:SF1">
    <property type="entry name" value="CDAN1-INTERACTING NUCLEASE 1"/>
    <property type="match status" value="1"/>
</dbReference>
<reference evidence="6" key="2">
    <citation type="submission" date="2025-09" db="UniProtKB">
        <authorList>
            <consortium name="Ensembl"/>
        </authorList>
    </citation>
    <scope>IDENTIFICATION</scope>
</reference>
<evidence type="ECO:0000256" key="1">
    <source>
        <dbReference type="ARBA" id="ARBA00004123"/>
    </source>
</evidence>
<reference evidence="6" key="1">
    <citation type="submission" date="2025-08" db="UniProtKB">
        <authorList>
            <consortium name="Ensembl"/>
        </authorList>
    </citation>
    <scope>IDENTIFICATION</scope>
</reference>
<name>S4RN60_PETMA</name>